<feature type="non-terminal residue" evidence="1">
    <location>
        <position position="1"/>
    </location>
</feature>
<dbReference type="AlphaFoldDB" id="A0AA36JRP9"/>
<keyword evidence="2" id="KW-1185">Reference proteome</keyword>
<name>A0AA36JRP9_9DINO</name>
<dbReference type="Proteomes" id="UP001178507">
    <property type="component" value="Unassembled WGS sequence"/>
</dbReference>
<gene>
    <name evidence="1" type="ORF">EVOR1521_LOCUS31818</name>
</gene>
<evidence type="ECO:0000313" key="1">
    <source>
        <dbReference type="EMBL" id="CAJ1411183.1"/>
    </source>
</evidence>
<sequence length="203" mass="22816">SPPSTESAPLVIREAVNVEALRQLCRYSGVSDVGQLPKELQKDVEDIMERVGTRSVRQRGWTSTSRCATATHSEADEDTPKLRRYIENRTECEAFLDDRDLAKELFRGLMNTGGETCRSSLEFQAEQWMLLGKDVANHPELARQLSPGTLQSVLNEEYERKNTDLLAELSSTFGLVNSYEHDGIYCLAMHSQHSELLARANAI</sequence>
<reference evidence="1" key="1">
    <citation type="submission" date="2023-08" db="EMBL/GenBank/DDBJ databases">
        <authorList>
            <person name="Chen Y."/>
            <person name="Shah S."/>
            <person name="Dougan E. K."/>
            <person name="Thang M."/>
            <person name="Chan C."/>
        </authorList>
    </citation>
    <scope>NUCLEOTIDE SEQUENCE</scope>
</reference>
<feature type="non-terminal residue" evidence="1">
    <location>
        <position position="203"/>
    </location>
</feature>
<proteinExistence type="predicted"/>
<protein>
    <submittedName>
        <fullName evidence="1">Uncharacterized protein</fullName>
    </submittedName>
</protein>
<organism evidence="1 2">
    <name type="scientific">Effrenium voratum</name>
    <dbReference type="NCBI Taxonomy" id="2562239"/>
    <lineage>
        <taxon>Eukaryota</taxon>
        <taxon>Sar</taxon>
        <taxon>Alveolata</taxon>
        <taxon>Dinophyceae</taxon>
        <taxon>Suessiales</taxon>
        <taxon>Symbiodiniaceae</taxon>
        <taxon>Effrenium</taxon>
    </lineage>
</organism>
<dbReference type="EMBL" id="CAUJNA010003860">
    <property type="protein sequence ID" value="CAJ1411183.1"/>
    <property type="molecule type" value="Genomic_DNA"/>
</dbReference>
<evidence type="ECO:0000313" key="2">
    <source>
        <dbReference type="Proteomes" id="UP001178507"/>
    </source>
</evidence>
<accession>A0AA36JRP9</accession>
<comment type="caution">
    <text evidence="1">The sequence shown here is derived from an EMBL/GenBank/DDBJ whole genome shotgun (WGS) entry which is preliminary data.</text>
</comment>